<dbReference type="EMBL" id="HACA01015348">
    <property type="protein sequence ID" value="CDW32709.1"/>
    <property type="molecule type" value="Transcribed_RNA"/>
</dbReference>
<reference evidence="1" key="1">
    <citation type="submission" date="2014-05" db="EMBL/GenBank/DDBJ databases">
        <authorList>
            <person name="Chronopoulou M."/>
        </authorList>
    </citation>
    <scope>NUCLEOTIDE SEQUENCE</scope>
    <source>
        <tissue evidence="1">Whole organism</tissue>
    </source>
</reference>
<dbReference type="AlphaFoldDB" id="A0A0K2U332"/>
<proteinExistence type="predicted"/>
<name>A0A0K2U332_LEPSM</name>
<evidence type="ECO:0000313" key="1">
    <source>
        <dbReference type="EMBL" id="CDW32709.1"/>
    </source>
</evidence>
<accession>A0A0K2U332</accession>
<sequence>MDTTTSSHPHSILPPESRLLLKQHSAGNLGSSTTNQRKQPLHLTLAKQWSLAPTESDLEENSNHSLLQIKLIQKNHSLLKNLNQLHSPRYRDIGKKLCKTMNLAKTTEHSLKETTTLLDKTAEMHKESVETLDSILQFASTYRFPD</sequence>
<organism evidence="1">
    <name type="scientific">Lepeophtheirus salmonis</name>
    <name type="common">Salmon louse</name>
    <name type="synonym">Caligus salmonis</name>
    <dbReference type="NCBI Taxonomy" id="72036"/>
    <lineage>
        <taxon>Eukaryota</taxon>
        <taxon>Metazoa</taxon>
        <taxon>Ecdysozoa</taxon>
        <taxon>Arthropoda</taxon>
        <taxon>Crustacea</taxon>
        <taxon>Multicrustacea</taxon>
        <taxon>Hexanauplia</taxon>
        <taxon>Copepoda</taxon>
        <taxon>Siphonostomatoida</taxon>
        <taxon>Caligidae</taxon>
        <taxon>Lepeophtheirus</taxon>
    </lineage>
</organism>
<protein>
    <submittedName>
        <fullName evidence="1">Uncharacterized protein</fullName>
    </submittedName>
</protein>